<sequence>MHKVNSMGKLMALQNFEQDVVAAFSCTRWSHRTIDVRTASLGSRNSISEEQLIARDKRRRQKWHCLIGRGCQAPETRPFRFFECLVVVTALEIYLLMEEMAQGHDSEEANCEATEAIFAKPRGFVKTL</sequence>
<name>A0A0G4PRS1_PENC3</name>
<dbReference type="AlphaFoldDB" id="A0A0G4PRS1"/>
<accession>A0A0G4PRS1</accession>
<reference evidence="1 2" key="1">
    <citation type="journal article" date="2014" name="Nat. Commun.">
        <title>Multiple recent horizontal transfers of a large genomic region in cheese making fungi.</title>
        <authorList>
            <person name="Cheeseman K."/>
            <person name="Ropars J."/>
            <person name="Renault P."/>
            <person name="Dupont J."/>
            <person name="Gouzy J."/>
            <person name="Branca A."/>
            <person name="Abraham A.L."/>
            <person name="Ceppi M."/>
            <person name="Conseiller E."/>
            <person name="Debuchy R."/>
            <person name="Malagnac F."/>
            <person name="Goarin A."/>
            <person name="Silar P."/>
            <person name="Lacoste S."/>
            <person name="Sallet E."/>
            <person name="Bensimon A."/>
            <person name="Giraud T."/>
            <person name="Brygoo Y."/>
        </authorList>
    </citation>
    <scope>NUCLEOTIDE SEQUENCE [LARGE SCALE GENOMIC DNA]</scope>
    <source>
        <strain evidence="2">FM 013</strain>
    </source>
</reference>
<keyword evidence="2" id="KW-1185">Reference proteome</keyword>
<evidence type="ECO:0000313" key="1">
    <source>
        <dbReference type="EMBL" id="CRL29139.1"/>
    </source>
</evidence>
<evidence type="ECO:0000313" key="2">
    <source>
        <dbReference type="Proteomes" id="UP000053732"/>
    </source>
</evidence>
<dbReference type="Proteomes" id="UP000053732">
    <property type="component" value="Unassembled WGS sequence"/>
</dbReference>
<dbReference type="EMBL" id="HG793166">
    <property type="protein sequence ID" value="CRL29139.1"/>
    <property type="molecule type" value="Genomic_DNA"/>
</dbReference>
<organism evidence="1 2">
    <name type="scientific">Penicillium camemberti (strain FM 013)</name>
    <dbReference type="NCBI Taxonomy" id="1429867"/>
    <lineage>
        <taxon>Eukaryota</taxon>
        <taxon>Fungi</taxon>
        <taxon>Dikarya</taxon>
        <taxon>Ascomycota</taxon>
        <taxon>Pezizomycotina</taxon>
        <taxon>Eurotiomycetes</taxon>
        <taxon>Eurotiomycetidae</taxon>
        <taxon>Eurotiales</taxon>
        <taxon>Aspergillaceae</taxon>
        <taxon>Penicillium</taxon>
    </lineage>
</organism>
<gene>
    <name evidence="1" type="ORF">PCAMFM013_S033g000059</name>
</gene>
<protein>
    <submittedName>
        <fullName evidence="1">Str. FM013</fullName>
    </submittedName>
</protein>
<proteinExistence type="predicted"/>